<dbReference type="GO" id="GO:0004585">
    <property type="term" value="F:ornithine carbamoyltransferase activity"/>
    <property type="evidence" value="ECO:0007669"/>
    <property type="project" value="TreeGrafter"/>
</dbReference>
<proteinExistence type="predicted"/>
<dbReference type="AlphaFoldDB" id="A0A5S9IUU2"/>
<dbReference type="Pfam" id="PF00185">
    <property type="entry name" value="OTCace"/>
    <property type="match status" value="1"/>
</dbReference>
<dbReference type="InterPro" id="IPR006131">
    <property type="entry name" value="Asp_carbamoyltransf_Asp/Orn-bd"/>
</dbReference>
<feature type="domain" description="Aspartate/ornithine carbamoyltransferase Asp/Orn-binding" evidence="2">
    <location>
        <begin position="191"/>
        <end position="330"/>
    </location>
</feature>
<dbReference type="InterPro" id="IPR006132">
    <property type="entry name" value="Asp/Orn_carbamoyltranf_P-bd"/>
</dbReference>
<feature type="domain" description="Aspartate/ornithine carbamoyltransferase carbamoyl-P binding" evidence="3">
    <location>
        <begin position="6"/>
        <end position="164"/>
    </location>
</feature>
<dbReference type="PANTHER" id="PTHR45753:SF3">
    <property type="entry name" value="ORNITHINE TRANSCARBAMYLASE, MITOCHONDRIAL"/>
    <property type="match status" value="1"/>
</dbReference>
<dbReference type="InterPro" id="IPR036901">
    <property type="entry name" value="Asp/Orn_carbamoylTrfase_sf"/>
</dbReference>
<evidence type="ECO:0000313" key="4">
    <source>
        <dbReference type="EMBL" id="BBM88167.1"/>
    </source>
</evidence>
<dbReference type="GO" id="GO:0016597">
    <property type="term" value="F:amino acid binding"/>
    <property type="evidence" value="ECO:0007669"/>
    <property type="project" value="InterPro"/>
</dbReference>
<accession>A0A5S9IUU2</accession>
<evidence type="ECO:0000259" key="3">
    <source>
        <dbReference type="Pfam" id="PF02729"/>
    </source>
</evidence>
<dbReference type="OrthoDB" id="9802587at2"/>
<evidence type="ECO:0000313" key="5">
    <source>
        <dbReference type="Proteomes" id="UP000326354"/>
    </source>
</evidence>
<dbReference type="KEGG" id="uam:UABAM_06584"/>
<evidence type="ECO:0000256" key="1">
    <source>
        <dbReference type="ARBA" id="ARBA00022679"/>
    </source>
</evidence>
<name>A0A5S9IUU2_UABAM</name>
<dbReference type="PANTHER" id="PTHR45753">
    <property type="entry name" value="ORNITHINE CARBAMOYLTRANSFERASE, MITOCHONDRIAL"/>
    <property type="match status" value="1"/>
</dbReference>
<reference evidence="4 5" key="1">
    <citation type="submission" date="2019-08" db="EMBL/GenBank/DDBJ databases">
        <title>Complete genome sequence of Candidatus Uab amorphum.</title>
        <authorList>
            <person name="Shiratori T."/>
            <person name="Suzuki S."/>
            <person name="Kakizawa Y."/>
            <person name="Ishida K."/>
        </authorList>
    </citation>
    <scope>NUCLEOTIDE SEQUENCE [LARGE SCALE GENOMIC DNA]</scope>
    <source>
        <strain evidence="4 5">SRT547</strain>
    </source>
</reference>
<gene>
    <name evidence="4" type="ORF">UABAM_06584</name>
</gene>
<sequence>MRFRTKHFLTLQELRRDELEDLIEGVIKAKEKNHFSGLEHKTILGFFPDHCIYSRLSLESAVKKLGGSIVNINFSSEKWNLLHESGVMCLHPNMAHIRDAAAFLDTCGDALAIRHLPYSGSWRTDRQDSLLRYITRYSSIPIINLESNLYNPLQGLADLVSVKELLKNFNGWKAGIVWTYHPYAHGVGSANEFALAASKLGMDLTVSAPKGFELDSGIVKLIDKNTAHNRSSFEVSNKMDDALNGAHIVYAMNWRSCKHYADRAAEEVYQKQFDKWVIKNSDMEKTDGAFLLHPYPIRRNVCVMEKVLNSKSSMINRQIENKAYAQKYILSERL</sequence>
<dbReference type="GO" id="GO:0019240">
    <property type="term" value="P:citrulline biosynthetic process"/>
    <property type="evidence" value="ECO:0007669"/>
    <property type="project" value="TreeGrafter"/>
</dbReference>
<dbReference type="Proteomes" id="UP000326354">
    <property type="component" value="Chromosome"/>
</dbReference>
<dbReference type="Pfam" id="PF02729">
    <property type="entry name" value="OTCace_N"/>
    <property type="match status" value="1"/>
</dbReference>
<dbReference type="Gene3D" id="3.40.50.1370">
    <property type="entry name" value="Aspartate/ornithine carbamoyltransferase"/>
    <property type="match status" value="2"/>
</dbReference>
<protein>
    <submittedName>
        <fullName evidence="4">N-acetylornithine carbamoyltransferase</fullName>
    </submittedName>
</protein>
<keyword evidence="5" id="KW-1185">Reference proteome</keyword>
<dbReference type="GO" id="GO:0042450">
    <property type="term" value="P:L-arginine biosynthetic process via ornithine"/>
    <property type="evidence" value="ECO:0007669"/>
    <property type="project" value="TreeGrafter"/>
</dbReference>
<dbReference type="RefSeq" id="WP_151972405.1">
    <property type="nucleotide sequence ID" value="NZ_AP019860.1"/>
</dbReference>
<keyword evidence="1 4" id="KW-0808">Transferase</keyword>
<dbReference type="SUPFAM" id="SSF53671">
    <property type="entry name" value="Aspartate/ornithine carbamoyltransferase"/>
    <property type="match status" value="1"/>
</dbReference>
<evidence type="ECO:0000259" key="2">
    <source>
        <dbReference type="Pfam" id="PF00185"/>
    </source>
</evidence>
<organism evidence="4 5">
    <name type="scientific">Uabimicrobium amorphum</name>
    <dbReference type="NCBI Taxonomy" id="2596890"/>
    <lineage>
        <taxon>Bacteria</taxon>
        <taxon>Pseudomonadati</taxon>
        <taxon>Planctomycetota</taxon>
        <taxon>Candidatus Uabimicrobiia</taxon>
        <taxon>Candidatus Uabimicrobiales</taxon>
        <taxon>Candidatus Uabimicrobiaceae</taxon>
        <taxon>Candidatus Uabimicrobium</taxon>
    </lineage>
</organism>
<dbReference type="EMBL" id="AP019860">
    <property type="protein sequence ID" value="BBM88167.1"/>
    <property type="molecule type" value="Genomic_DNA"/>
</dbReference>